<accession>A0A9N9PC52</accession>
<feature type="non-terminal residue" evidence="1">
    <location>
        <position position="1"/>
    </location>
</feature>
<proteinExistence type="predicted"/>
<evidence type="ECO:0000313" key="1">
    <source>
        <dbReference type="EMBL" id="CAG8806599.1"/>
    </source>
</evidence>
<feature type="non-terminal residue" evidence="1">
    <location>
        <position position="110"/>
    </location>
</feature>
<comment type="caution">
    <text evidence="1">The sequence shown here is derived from an EMBL/GenBank/DDBJ whole genome shotgun (WGS) entry which is preliminary data.</text>
</comment>
<dbReference type="Proteomes" id="UP000789759">
    <property type="component" value="Unassembled WGS sequence"/>
</dbReference>
<dbReference type="EMBL" id="CAJVQA010035038">
    <property type="protein sequence ID" value="CAG8806599.1"/>
    <property type="molecule type" value="Genomic_DNA"/>
</dbReference>
<sequence length="110" mass="12560">VLNENLNNSSSSEISEISENFNSNNDEICDLSSEFINGLHLLNIKKNHNLTEQAFNDIMNTFIGSKMSLFRIESINAIKFGRLITRDGHQISSSWIKNKNDYSRNNYCIA</sequence>
<reference evidence="1" key="1">
    <citation type="submission" date="2021-06" db="EMBL/GenBank/DDBJ databases">
        <authorList>
            <person name="Kallberg Y."/>
            <person name="Tangrot J."/>
            <person name="Rosling A."/>
        </authorList>
    </citation>
    <scope>NUCLEOTIDE SEQUENCE</scope>
    <source>
        <strain evidence="1">FL966</strain>
    </source>
</reference>
<dbReference type="AlphaFoldDB" id="A0A9N9PC52"/>
<protein>
    <submittedName>
        <fullName evidence="1">2855_t:CDS:1</fullName>
    </submittedName>
</protein>
<evidence type="ECO:0000313" key="2">
    <source>
        <dbReference type="Proteomes" id="UP000789759"/>
    </source>
</evidence>
<gene>
    <name evidence="1" type="ORF">CPELLU_LOCUS18215</name>
</gene>
<keyword evidence="2" id="KW-1185">Reference proteome</keyword>
<name>A0A9N9PC52_9GLOM</name>
<organism evidence="1 2">
    <name type="scientific">Cetraspora pellucida</name>
    <dbReference type="NCBI Taxonomy" id="1433469"/>
    <lineage>
        <taxon>Eukaryota</taxon>
        <taxon>Fungi</taxon>
        <taxon>Fungi incertae sedis</taxon>
        <taxon>Mucoromycota</taxon>
        <taxon>Glomeromycotina</taxon>
        <taxon>Glomeromycetes</taxon>
        <taxon>Diversisporales</taxon>
        <taxon>Gigasporaceae</taxon>
        <taxon>Cetraspora</taxon>
    </lineage>
</organism>
<dbReference type="OrthoDB" id="2420792at2759"/>